<name>A0A1T2XCI6_9BACL</name>
<evidence type="ECO:0000313" key="11">
    <source>
        <dbReference type="EMBL" id="OPA77601.1"/>
    </source>
</evidence>
<dbReference type="Pfam" id="PF03748">
    <property type="entry name" value="FliL"/>
    <property type="match status" value="1"/>
</dbReference>
<keyword evidence="11" id="KW-0969">Cilium</keyword>
<organism evidence="11 12">
    <name type="scientific">Paenibacillus selenitireducens</name>
    <dbReference type="NCBI Taxonomy" id="1324314"/>
    <lineage>
        <taxon>Bacteria</taxon>
        <taxon>Bacillati</taxon>
        <taxon>Bacillota</taxon>
        <taxon>Bacilli</taxon>
        <taxon>Bacillales</taxon>
        <taxon>Paenibacillaceae</taxon>
        <taxon>Paenibacillus</taxon>
    </lineage>
</organism>
<keyword evidence="6 10" id="KW-0812">Transmembrane</keyword>
<evidence type="ECO:0000256" key="9">
    <source>
        <dbReference type="ARBA" id="ARBA00023136"/>
    </source>
</evidence>
<keyword evidence="7 10" id="KW-0283">Flagellar rotation</keyword>
<keyword evidence="11" id="KW-0282">Flagellum</keyword>
<dbReference type="RefSeq" id="WP_078499343.1">
    <property type="nucleotide sequence ID" value="NZ_MSZX01000005.1"/>
</dbReference>
<dbReference type="GO" id="GO:0009425">
    <property type="term" value="C:bacterial-type flagellum basal body"/>
    <property type="evidence" value="ECO:0007669"/>
    <property type="project" value="InterPro"/>
</dbReference>
<feature type="transmembrane region" description="Helical" evidence="10">
    <location>
        <begin position="7"/>
        <end position="29"/>
    </location>
</feature>
<gene>
    <name evidence="11" type="ORF">BVG16_14240</name>
</gene>
<evidence type="ECO:0000256" key="2">
    <source>
        <dbReference type="ARBA" id="ARBA00004162"/>
    </source>
</evidence>
<comment type="similarity">
    <text evidence="3 10">Belongs to the FliL family.</text>
</comment>
<dbReference type="Proteomes" id="UP000190188">
    <property type="component" value="Unassembled WGS sequence"/>
</dbReference>
<evidence type="ECO:0000256" key="3">
    <source>
        <dbReference type="ARBA" id="ARBA00008281"/>
    </source>
</evidence>
<dbReference type="STRING" id="1324314.BVG16_14240"/>
<proteinExistence type="inferred from homology"/>
<evidence type="ECO:0000256" key="10">
    <source>
        <dbReference type="RuleBase" id="RU364125"/>
    </source>
</evidence>
<keyword evidence="9 10" id="KW-0472">Membrane</keyword>
<dbReference type="GO" id="GO:0006935">
    <property type="term" value="P:chemotaxis"/>
    <property type="evidence" value="ECO:0007669"/>
    <property type="project" value="UniProtKB-KW"/>
</dbReference>
<evidence type="ECO:0000256" key="5">
    <source>
        <dbReference type="ARBA" id="ARBA00022500"/>
    </source>
</evidence>
<accession>A0A1T2XCI6</accession>
<keyword evidence="5 10" id="KW-0145">Chemotaxis</keyword>
<comment type="function">
    <text evidence="1 10">Controls the rotational direction of flagella during chemotaxis.</text>
</comment>
<evidence type="ECO:0000256" key="4">
    <source>
        <dbReference type="ARBA" id="ARBA00022475"/>
    </source>
</evidence>
<keyword evidence="11" id="KW-0966">Cell projection</keyword>
<dbReference type="AlphaFoldDB" id="A0A1T2XCI6"/>
<evidence type="ECO:0000313" key="12">
    <source>
        <dbReference type="Proteomes" id="UP000190188"/>
    </source>
</evidence>
<evidence type="ECO:0000256" key="6">
    <source>
        <dbReference type="ARBA" id="ARBA00022692"/>
    </source>
</evidence>
<comment type="caution">
    <text evidence="11">The sequence shown here is derived from an EMBL/GenBank/DDBJ whole genome shotgun (WGS) entry which is preliminary data.</text>
</comment>
<comment type="subcellular location">
    <subcellularLocation>
        <location evidence="2">Cell membrane</location>
        <topology evidence="2">Single-pass membrane protein</topology>
    </subcellularLocation>
</comment>
<evidence type="ECO:0000256" key="8">
    <source>
        <dbReference type="ARBA" id="ARBA00022989"/>
    </source>
</evidence>
<keyword evidence="8 10" id="KW-1133">Transmembrane helix</keyword>
<dbReference type="EMBL" id="MSZX01000005">
    <property type="protein sequence ID" value="OPA77601.1"/>
    <property type="molecule type" value="Genomic_DNA"/>
</dbReference>
<dbReference type="OrthoDB" id="2664574at2"/>
<protein>
    <recommendedName>
        <fullName evidence="10">Flagellar protein FliL</fullName>
    </recommendedName>
</protein>
<dbReference type="InterPro" id="IPR005503">
    <property type="entry name" value="FliL"/>
</dbReference>
<evidence type="ECO:0000256" key="7">
    <source>
        <dbReference type="ARBA" id="ARBA00022779"/>
    </source>
</evidence>
<keyword evidence="12" id="KW-1185">Reference proteome</keyword>
<evidence type="ECO:0000256" key="1">
    <source>
        <dbReference type="ARBA" id="ARBA00002254"/>
    </source>
</evidence>
<reference evidence="11 12" key="1">
    <citation type="submission" date="2017-01" db="EMBL/GenBank/DDBJ databases">
        <title>Genome analysis of Paenibacillus selenitrireducens ES3-24.</title>
        <authorList>
            <person name="Xu D."/>
            <person name="Yao R."/>
            <person name="Zheng S."/>
        </authorList>
    </citation>
    <scope>NUCLEOTIDE SEQUENCE [LARGE SCALE GENOMIC DNA]</scope>
    <source>
        <strain evidence="11 12">ES3-24</strain>
    </source>
</reference>
<keyword evidence="4 10" id="KW-1003">Cell membrane</keyword>
<sequence length="156" mass="17284">MKRMLPWLITVLLAITLIIVAAFLLFNYWQNDTKGSKVDSAISKVEAKRLSADDIVAVTSEITDIKTNLADSEYIVMMGFAFQLDSKKTKAEFDKIKDINIKPIIIKTLADVQHNDLNGAKGKDQVTAKLTNLINAALPSGKLIKIDITDFIMTSI</sequence>
<dbReference type="GO" id="GO:0005886">
    <property type="term" value="C:plasma membrane"/>
    <property type="evidence" value="ECO:0007669"/>
    <property type="project" value="UniProtKB-SubCell"/>
</dbReference>
<dbReference type="GO" id="GO:0071973">
    <property type="term" value="P:bacterial-type flagellum-dependent cell motility"/>
    <property type="evidence" value="ECO:0007669"/>
    <property type="project" value="InterPro"/>
</dbReference>